<keyword evidence="1" id="KW-0812">Transmembrane</keyword>
<sequence length="148" mass="16446">MRRAMTTIPFSHYPSLVLWCHEWIFASKGVSPFDLVMGGWAKSIRRPRFRDATTLSSISLGGPLTMASILGDGTGPGGPGPSRCLLLLQRSLAIQLIRGPPPHVANAGQRESPKEHPADEMWMYDKGYNLFQVSSVIFVYVIDMFLLR</sequence>
<evidence type="ECO:0000313" key="2">
    <source>
        <dbReference type="EMBL" id="KYN00843.1"/>
    </source>
</evidence>
<dbReference type="STRING" id="456900.A0A151IHG4"/>
<name>A0A151IHG4_9HYME</name>
<gene>
    <name evidence="2" type="ORF">ALC62_08392</name>
</gene>
<keyword evidence="3" id="KW-1185">Reference proteome</keyword>
<evidence type="ECO:0000256" key="1">
    <source>
        <dbReference type="SAM" id="Phobius"/>
    </source>
</evidence>
<organism evidence="2 3">
    <name type="scientific">Cyphomyrmex costatus</name>
    <dbReference type="NCBI Taxonomy" id="456900"/>
    <lineage>
        <taxon>Eukaryota</taxon>
        <taxon>Metazoa</taxon>
        <taxon>Ecdysozoa</taxon>
        <taxon>Arthropoda</taxon>
        <taxon>Hexapoda</taxon>
        <taxon>Insecta</taxon>
        <taxon>Pterygota</taxon>
        <taxon>Neoptera</taxon>
        <taxon>Endopterygota</taxon>
        <taxon>Hymenoptera</taxon>
        <taxon>Apocrita</taxon>
        <taxon>Aculeata</taxon>
        <taxon>Formicoidea</taxon>
        <taxon>Formicidae</taxon>
        <taxon>Myrmicinae</taxon>
        <taxon>Cyphomyrmex</taxon>
    </lineage>
</organism>
<feature type="transmembrane region" description="Helical" evidence="1">
    <location>
        <begin position="130"/>
        <end position="147"/>
    </location>
</feature>
<protein>
    <submittedName>
        <fullName evidence="2">Uncharacterized protein</fullName>
    </submittedName>
</protein>
<dbReference type="Proteomes" id="UP000078542">
    <property type="component" value="Unassembled WGS sequence"/>
</dbReference>
<dbReference type="EMBL" id="KQ977647">
    <property type="protein sequence ID" value="KYN00843.1"/>
    <property type="molecule type" value="Genomic_DNA"/>
</dbReference>
<keyword evidence="1" id="KW-0472">Membrane</keyword>
<evidence type="ECO:0000313" key="3">
    <source>
        <dbReference type="Proteomes" id="UP000078542"/>
    </source>
</evidence>
<accession>A0A151IHG4</accession>
<proteinExistence type="predicted"/>
<dbReference type="AlphaFoldDB" id="A0A151IHG4"/>
<keyword evidence="1" id="KW-1133">Transmembrane helix</keyword>
<reference evidence="2 3" key="1">
    <citation type="submission" date="2016-03" db="EMBL/GenBank/DDBJ databases">
        <title>Cyphomyrmex costatus WGS genome.</title>
        <authorList>
            <person name="Nygaard S."/>
            <person name="Hu H."/>
            <person name="Boomsma J."/>
            <person name="Zhang G."/>
        </authorList>
    </citation>
    <scope>NUCLEOTIDE SEQUENCE [LARGE SCALE GENOMIC DNA]</scope>
    <source>
        <strain evidence="2">MS0001</strain>
        <tissue evidence="2">Whole body</tissue>
    </source>
</reference>